<gene>
    <name evidence="4" type="primary">ASAP1_2</name>
    <name evidence="4" type="ORF">SK128_026213</name>
</gene>
<evidence type="ECO:0000313" key="4">
    <source>
        <dbReference type="EMBL" id="KAK7077500.1"/>
    </source>
</evidence>
<dbReference type="Gene3D" id="2.30.30.40">
    <property type="entry name" value="SH3 Domains"/>
    <property type="match status" value="1"/>
</dbReference>
<dbReference type="Proteomes" id="UP001381693">
    <property type="component" value="Unassembled WGS sequence"/>
</dbReference>
<organism evidence="4 5">
    <name type="scientific">Halocaridina rubra</name>
    <name type="common">Hawaiian red shrimp</name>
    <dbReference type="NCBI Taxonomy" id="373956"/>
    <lineage>
        <taxon>Eukaryota</taxon>
        <taxon>Metazoa</taxon>
        <taxon>Ecdysozoa</taxon>
        <taxon>Arthropoda</taxon>
        <taxon>Crustacea</taxon>
        <taxon>Multicrustacea</taxon>
        <taxon>Malacostraca</taxon>
        <taxon>Eumalacostraca</taxon>
        <taxon>Eucarida</taxon>
        <taxon>Decapoda</taxon>
        <taxon>Pleocyemata</taxon>
        <taxon>Caridea</taxon>
        <taxon>Atyoidea</taxon>
        <taxon>Atyidae</taxon>
        <taxon>Halocaridina</taxon>
    </lineage>
</organism>
<dbReference type="SUPFAM" id="SSF50044">
    <property type="entry name" value="SH3-domain"/>
    <property type="match status" value="1"/>
</dbReference>
<evidence type="ECO:0000256" key="1">
    <source>
        <dbReference type="ARBA" id="ARBA00022443"/>
    </source>
</evidence>
<evidence type="ECO:0000259" key="3">
    <source>
        <dbReference type="PROSITE" id="PS50002"/>
    </source>
</evidence>
<dbReference type="PRINTS" id="PR00452">
    <property type="entry name" value="SH3DOMAIN"/>
</dbReference>
<dbReference type="GO" id="GO:0005096">
    <property type="term" value="F:GTPase activator activity"/>
    <property type="evidence" value="ECO:0007669"/>
    <property type="project" value="InterPro"/>
</dbReference>
<evidence type="ECO:0000256" key="2">
    <source>
        <dbReference type="PROSITE-ProRule" id="PRU00192"/>
    </source>
</evidence>
<dbReference type="InterPro" id="IPR043593">
    <property type="entry name" value="ASAP"/>
</dbReference>
<dbReference type="PANTHER" id="PTHR45854">
    <property type="entry name" value="ASAP FAMILY MEMBER"/>
    <property type="match status" value="1"/>
</dbReference>
<accession>A0AAN9AA29</accession>
<dbReference type="Pfam" id="PF14604">
    <property type="entry name" value="SH3_9"/>
    <property type="match status" value="1"/>
</dbReference>
<protein>
    <submittedName>
        <fullName evidence="4">Arf-GAP with SH3 domain, ANK repeat and PH domain-containing protein 1</fullName>
    </submittedName>
</protein>
<dbReference type="PROSITE" id="PS50002">
    <property type="entry name" value="SH3"/>
    <property type="match status" value="1"/>
</dbReference>
<dbReference type="InterPro" id="IPR036028">
    <property type="entry name" value="SH3-like_dom_sf"/>
</dbReference>
<keyword evidence="1 2" id="KW-0728">SH3 domain</keyword>
<feature type="domain" description="SH3" evidence="3">
    <location>
        <begin position="13"/>
        <end position="77"/>
    </location>
</feature>
<dbReference type="SMART" id="SM00326">
    <property type="entry name" value="SH3"/>
    <property type="match status" value="1"/>
</dbReference>
<sequence>MKASVGRVRGGSIRQRRCQALYDCDADLDDELSFVEGEIIIVLKAETEDGDWMEGMIEGEPNRRGKVPKNFVHMLSD</sequence>
<dbReference type="EMBL" id="JAXCGZ010008677">
    <property type="protein sequence ID" value="KAK7077500.1"/>
    <property type="molecule type" value="Genomic_DNA"/>
</dbReference>
<reference evidence="4 5" key="1">
    <citation type="submission" date="2023-11" db="EMBL/GenBank/DDBJ databases">
        <title>Halocaridina rubra genome assembly.</title>
        <authorList>
            <person name="Smith C."/>
        </authorList>
    </citation>
    <scope>NUCLEOTIDE SEQUENCE [LARGE SCALE GENOMIC DNA]</scope>
    <source>
        <strain evidence="4">EP-1</strain>
        <tissue evidence="4">Whole</tissue>
    </source>
</reference>
<dbReference type="AlphaFoldDB" id="A0AAN9AA29"/>
<proteinExistence type="predicted"/>
<dbReference type="InterPro" id="IPR001452">
    <property type="entry name" value="SH3_domain"/>
</dbReference>
<name>A0AAN9AA29_HALRR</name>
<dbReference type="PANTHER" id="PTHR45854:SF3">
    <property type="entry name" value="ARFGAP WITH SH3 DOMAIN, ANK REPEAT AND PH DOMAIN-CONTAINING PROTEIN"/>
    <property type="match status" value="1"/>
</dbReference>
<keyword evidence="5" id="KW-1185">Reference proteome</keyword>
<comment type="caution">
    <text evidence="4">The sequence shown here is derived from an EMBL/GenBank/DDBJ whole genome shotgun (WGS) entry which is preliminary data.</text>
</comment>
<evidence type="ECO:0000313" key="5">
    <source>
        <dbReference type="Proteomes" id="UP001381693"/>
    </source>
</evidence>